<protein>
    <submittedName>
        <fullName evidence="2">Uncharacterized protein</fullName>
    </submittedName>
</protein>
<dbReference type="OrthoDB" id="372484at2759"/>
<accession>W4IJS0</accession>
<proteinExistence type="predicted"/>
<keyword evidence="1" id="KW-0472">Membrane</keyword>
<feature type="transmembrane region" description="Helical" evidence="1">
    <location>
        <begin position="395"/>
        <end position="422"/>
    </location>
</feature>
<reference evidence="2 3" key="2">
    <citation type="submission" date="2013-02" db="EMBL/GenBank/DDBJ databases">
        <title>The Genome Sequence of Plasmodium falciparum NF135/5.C10.</title>
        <authorList>
            <consortium name="The Broad Institute Genome Sequencing Platform"/>
            <consortium name="The Broad Institute Genome Sequencing Center for Infectious Disease"/>
            <person name="Neafsey D."/>
            <person name="Cheeseman I."/>
            <person name="Volkman S."/>
            <person name="Adams J."/>
            <person name="Walker B."/>
            <person name="Young S.K."/>
            <person name="Zeng Q."/>
            <person name="Gargeya S."/>
            <person name="Fitzgerald M."/>
            <person name="Haas B."/>
            <person name="Abouelleil A."/>
            <person name="Alvarado L."/>
            <person name="Arachchi H.M."/>
            <person name="Berlin A.M."/>
            <person name="Chapman S.B."/>
            <person name="Dewar J."/>
            <person name="Goldberg J."/>
            <person name="Griggs A."/>
            <person name="Gujja S."/>
            <person name="Hansen M."/>
            <person name="Howarth C."/>
            <person name="Imamovic A."/>
            <person name="Larimer J."/>
            <person name="McCowan C."/>
            <person name="Murphy C."/>
            <person name="Neiman D."/>
            <person name="Pearson M."/>
            <person name="Priest M."/>
            <person name="Roberts A."/>
            <person name="Saif S."/>
            <person name="Shea T."/>
            <person name="Sisk P."/>
            <person name="Sykes S."/>
            <person name="Wortman J."/>
            <person name="Nusbaum C."/>
            <person name="Birren B."/>
        </authorList>
    </citation>
    <scope>NUCLEOTIDE SEQUENCE [LARGE SCALE GENOMIC DNA]</scope>
    <source>
        <strain evidence="2 3">NF135/5.C10</strain>
    </source>
</reference>
<keyword evidence="1" id="KW-0812">Transmembrane</keyword>
<keyword evidence="1" id="KW-1133">Transmembrane helix</keyword>
<reference evidence="2 3" key="1">
    <citation type="submission" date="2013-02" db="EMBL/GenBank/DDBJ databases">
        <title>The Genome Annotation of Plasmodium falciparum NF135/5.C10.</title>
        <authorList>
            <consortium name="The Broad Institute Genome Sequencing Platform"/>
            <consortium name="The Broad Institute Genome Sequencing Center for Infectious Disease"/>
            <person name="Neafsey D."/>
            <person name="Hoffman S."/>
            <person name="Volkman S."/>
            <person name="Rosenthal P."/>
            <person name="Walker B."/>
            <person name="Young S.K."/>
            <person name="Zeng Q."/>
            <person name="Gargeya S."/>
            <person name="Fitzgerald M."/>
            <person name="Haas B."/>
            <person name="Abouelleil A."/>
            <person name="Allen A.W."/>
            <person name="Alvarado L."/>
            <person name="Arachchi H.M."/>
            <person name="Berlin A.M."/>
            <person name="Chapman S.B."/>
            <person name="Gainer-Dewar J."/>
            <person name="Goldberg J."/>
            <person name="Griggs A."/>
            <person name="Gujja S."/>
            <person name="Hansen M."/>
            <person name="Howarth C."/>
            <person name="Imamovic A."/>
            <person name="Ireland A."/>
            <person name="Larimer J."/>
            <person name="McCowan C."/>
            <person name="Murphy C."/>
            <person name="Pearson M."/>
            <person name="Poon T.W."/>
            <person name="Priest M."/>
            <person name="Roberts A."/>
            <person name="Saif S."/>
            <person name="Shea T."/>
            <person name="Sisk P."/>
            <person name="Sykes S."/>
            <person name="Wortman J."/>
            <person name="Nusbaum C."/>
            <person name="Birren B."/>
        </authorList>
    </citation>
    <scope>NUCLEOTIDE SEQUENCE [LARGE SCALE GENOMIC DNA]</scope>
    <source>
        <strain evidence="2 3">NF135/5.C10</strain>
    </source>
</reference>
<evidence type="ECO:0000313" key="2">
    <source>
        <dbReference type="EMBL" id="ETW43289.1"/>
    </source>
</evidence>
<gene>
    <name evidence="2" type="ORF">PFNF135_02202</name>
</gene>
<evidence type="ECO:0000313" key="3">
    <source>
        <dbReference type="Proteomes" id="UP000019114"/>
    </source>
</evidence>
<organism evidence="2 3">
    <name type="scientific">Plasmodium falciparum NF135/5.C10</name>
    <dbReference type="NCBI Taxonomy" id="1036726"/>
    <lineage>
        <taxon>Eukaryota</taxon>
        <taxon>Sar</taxon>
        <taxon>Alveolata</taxon>
        <taxon>Apicomplexa</taxon>
        <taxon>Aconoidasida</taxon>
        <taxon>Haemosporida</taxon>
        <taxon>Plasmodiidae</taxon>
        <taxon>Plasmodium</taxon>
        <taxon>Plasmodium (Laverania)</taxon>
    </lineage>
</organism>
<feature type="transmembrane region" description="Helical" evidence="1">
    <location>
        <begin position="343"/>
        <end position="374"/>
    </location>
</feature>
<dbReference type="SUPFAM" id="SSF81665">
    <property type="entry name" value="Calcium ATPase, transmembrane domain M"/>
    <property type="match status" value="1"/>
</dbReference>
<dbReference type="EMBL" id="KI926044">
    <property type="protein sequence ID" value="ETW43289.1"/>
    <property type="molecule type" value="Genomic_DNA"/>
</dbReference>
<dbReference type="InterPro" id="IPR023298">
    <property type="entry name" value="ATPase_P-typ_TM_dom_sf"/>
</dbReference>
<dbReference type="Proteomes" id="UP000019114">
    <property type="component" value="Unassembled WGS sequence"/>
</dbReference>
<dbReference type="AlphaFoldDB" id="W4IJS0"/>
<name>W4IJS0_PLAFA</name>
<sequence>MDIVRFKEEDTNMLCCESSSNVLDNDCKTFYLLNPDGILDSVAGLENLYISYMNISYKPIICYKCLSFFECENNCNFIRCPKCKIINSVVPHDKLGRKVIIVICYQCNNRNITNIECIYIRCYLCNSLNYSKYSPFNINSTNINIDETKYDTKFNYKDKEKHKREQKEKKKNKIKYNNNNNYYFKYNSSNKNKHNYTSKKNKNNMGKKIINLFSLSNMFTCVKLPKDDTLTSVISSIGEKEIHSDFRYSRKDSIRSINTENNSIYNRYRINSITSINDNTSQHMNNEEKQQNEDFIFHPNDFFNNDNFNNYLYGERLDEEYIYNTNSNNNNNNNNINNNNNKIIIIILTILTIIIIILTIIIIIIIVNVNIFLMNLPMGMYLMEDLFKMIIEKNLLKRVIITIIIVIIIIITIIIIIIIIIITPMNLLIMNILGIQRIIITT</sequence>
<evidence type="ECO:0000256" key="1">
    <source>
        <dbReference type="SAM" id="Phobius"/>
    </source>
</evidence>